<feature type="compositionally biased region" description="Polar residues" evidence="1">
    <location>
        <begin position="1"/>
        <end position="17"/>
    </location>
</feature>
<sequence>MSKSPKSSTRNKPNTQGDDNDNDPTAPYEDTSMLISRPDMGKIPLDYIDTEDPNNIFIRQTDPFNAKRVEAILKAVLIGTDLSNEQCKEVRNTIQEYADCFALSVSEVTLVLGAIHKLNIPEGATFSRKKIDELLATGVIEACNPSQVKCITPIMLVKKVHEGEGLALEELQHRVNDQCILAGYEQIFDLPPRPESTDIPTQQPANRSGAYAKISEK</sequence>
<feature type="region of interest" description="Disordered" evidence="1">
    <location>
        <begin position="193"/>
        <end position="217"/>
    </location>
</feature>
<reference evidence="2 3" key="1">
    <citation type="submission" date="2016-03" db="EMBL/GenBank/DDBJ databases">
        <title>Whole genome sequencing of Grifola frondosa 9006-11.</title>
        <authorList>
            <person name="Min B."/>
            <person name="Park H."/>
            <person name="Kim J.-G."/>
            <person name="Cho H."/>
            <person name="Oh Y.-L."/>
            <person name="Kong W.-S."/>
            <person name="Choi I.-G."/>
        </authorList>
    </citation>
    <scope>NUCLEOTIDE SEQUENCE [LARGE SCALE GENOMIC DNA]</scope>
    <source>
        <strain evidence="2 3">9006-11</strain>
    </source>
</reference>
<comment type="caution">
    <text evidence="2">The sequence shown here is derived from an EMBL/GenBank/DDBJ whole genome shotgun (WGS) entry which is preliminary data.</text>
</comment>
<gene>
    <name evidence="2" type="ORF">A0H81_04920</name>
</gene>
<proteinExistence type="predicted"/>
<protein>
    <submittedName>
        <fullName evidence="2">Uncharacterized protein</fullName>
    </submittedName>
</protein>
<dbReference type="AlphaFoldDB" id="A0A1C7MGI2"/>
<keyword evidence="3" id="KW-1185">Reference proteome</keyword>
<dbReference type="OrthoDB" id="3363652at2759"/>
<dbReference type="EMBL" id="LUGG01000004">
    <property type="protein sequence ID" value="OBZ75456.1"/>
    <property type="molecule type" value="Genomic_DNA"/>
</dbReference>
<name>A0A1C7MGI2_GRIFR</name>
<feature type="region of interest" description="Disordered" evidence="1">
    <location>
        <begin position="1"/>
        <end position="34"/>
    </location>
</feature>
<evidence type="ECO:0000313" key="2">
    <source>
        <dbReference type="EMBL" id="OBZ75456.1"/>
    </source>
</evidence>
<evidence type="ECO:0000256" key="1">
    <source>
        <dbReference type="SAM" id="MobiDB-lite"/>
    </source>
</evidence>
<organism evidence="2 3">
    <name type="scientific">Grifola frondosa</name>
    <name type="common">Maitake</name>
    <name type="synonym">Polyporus frondosus</name>
    <dbReference type="NCBI Taxonomy" id="5627"/>
    <lineage>
        <taxon>Eukaryota</taxon>
        <taxon>Fungi</taxon>
        <taxon>Dikarya</taxon>
        <taxon>Basidiomycota</taxon>
        <taxon>Agaricomycotina</taxon>
        <taxon>Agaricomycetes</taxon>
        <taxon>Polyporales</taxon>
        <taxon>Grifolaceae</taxon>
        <taxon>Grifola</taxon>
    </lineage>
</organism>
<evidence type="ECO:0000313" key="3">
    <source>
        <dbReference type="Proteomes" id="UP000092993"/>
    </source>
</evidence>
<accession>A0A1C7MGI2</accession>
<dbReference type="Proteomes" id="UP000092993">
    <property type="component" value="Unassembled WGS sequence"/>
</dbReference>